<organism evidence="2 3">
    <name type="scientific">Coemansia guatemalensis</name>
    <dbReference type="NCBI Taxonomy" id="2761395"/>
    <lineage>
        <taxon>Eukaryota</taxon>
        <taxon>Fungi</taxon>
        <taxon>Fungi incertae sedis</taxon>
        <taxon>Zoopagomycota</taxon>
        <taxon>Kickxellomycotina</taxon>
        <taxon>Kickxellomycetes</taxon>
        <taxon>Kickxellales</taxon>
        <taxon>Kickxellaceae</taxon>
        <taxon>Coemansia</taxon>
    </lineage>
</organism>
<keyword evidence="3" id="KW-1185">Reference proteome</keyword>
<feature type="region of interest" description="Disordered" evidence="1">
    <location>
        <begin position="1"/>
        <end position="43"/>
    </location>
</feature>
<proteinExistence type="predicted"/>
<feature type="compositionally biased region" description="Low complexity" evidence="1">
    <location>
        <begin position="1"/>
        <end position="22"/>
    </location>
</feature>
<accession>A0A9W8HSZ8</accession>
<dbReference type="OrthoDB" id="5569090at2759"/>
<feature type="compositionally biased region" description="Polar residues" evidence="1">
    <location>
        <begin position="26"/>
        <end position="40"/>
    </location>
</feature>
<comment type="caution">
    <text evidence="2">The sequence shown here is derived from an EMBL/GenBank/DDBJ whole genome shotgun (WGS) entry which is preliminary data.</text>
</comment>
<dbReference type="AlphaFoldDB" id="A0A9W8HSZ8"/>
<dbReference type="Proteomes" id="UP001140094">
    <property type="component" value="Unassembled WGS sequence"/>
</dbReference>
<feature type="non-terminal residue" evidence="2">
    <location>
        <position position="1"/>
    </location>
</feature>
<name>A0A9W8HSZ8_9FUNG</name>
<feature type="region of interest" description="Disordered" evidence="1">
    <location>
        <begin position="71"/>
        <end position="90"/>
    </location>
</feature>
<evidence type="ECO:0000313" key="2">
    <source>
        <dbReference type="EMBL" id="KAJ2798448.1"/>
    </source>
</evidence>
<gene>
    <name evidence="2" type="ORF">H4R20_004819</name>
</gene>
<reference evidence="2" key="1">
    <citation type="submission" date="2022-07" db="EMBL/GenBank/DDBJ databases">
        <title>Phylogenomic reconstructions and comparative analyses of Kickxellomycotina fungi.</title>
        <authorList>
            <person name="Reynolds N.K."/>
            <person name="Stajich J.E."/>
            <person name="Barry K."/>
            <person name="Grigoriev I.V."/>
            <person name="Crous P."/>
            <person name="Smith M.E."/>
        </authorList>
    </citation>
    <scope>NUCLEOTIDE SEQUENCE</scope>
    <source>
        <strain evidence="2">NRRL 1565</strain>
    </source>
</reference>
<dbReference type="EMBL" id="JANBUO010001396">
    <property type="protein sequence ID" value="KAJ2798448.1"/>
    <property type="molecule type" value="Genomic_DNA"/>
</dbReference>
<evidence type="ECO:0000256" key="1">
    <source>
        <dbReference type="SAM" id="MobiDB-lite"/>
    </source>
</evidence>
<evidence type="ECO:0000313" key="3">
    <source>
        <dbReference type="Proteomes" id="UP001140094"/>
    </source>
</evidence>
<protein>
    <submittedName>
        <fullName evidence="2">Uncharacterized protein</fullName>
    </submittedName>
</protein>
<sequence>RAEPSNSSILSESSSVTLSEGESIGENDSNAGNGGQSLAESSMAIGSDDMASYEDFMYLTACHSQPANAGNHDLVPAADENAPPSMGKYEEVRRWRSYDPRVSSDSDTNASTASNSSEDICLAASSAYLSLRKRSLLSSPQMQRNNGQGCKQKQKRVLSEPMQYILYNSYLRYYGRPGES</sequence>